<sequence length="1847" mass="205776">MAAATVLLTLQHGTSAHPPDSQSGTLAISSSSLPVGPAVHTTIEEVEDVDRKLANTRQRYQALNCLVTGLSYRGHCLPSDSVHLLDLDPETPSAPSALSATERAKSDPGLGSADSTADYSKDVDFLEKWVGCNKLWDDSAVPDSIKSARNAAREVPSWALRACTPTPDVTVAAVLKNFVPPPNTCTSHYESSYLSSPNSFYSVDPPDTLCSEEKSGADVARLSLCISTSRIGPTTLHSMFNQEWLAGKQSIHFPSLSPFRFPLWMEKLVQEVNIFTAKRMAWSKAVDWLHGMDEQTTIDARTLSLAVQCRQRIADIPWNSVVPGFSAGVHLVTRSLSSLLGYDWLDDEIINAGGEYITRQLGLKSRSHIVNCLLPIQLDNMRARSTTYSPSKVRTLDTRIRAHELDRLFIPLHVHGNHWTLVIFDLKSRTYMYADSRDASAQVPRQSINILRWWIEALLPGRSFASVPADFTVPQQLDFNSCGVVVLSIMAYLLLGYDQWSQNFCDTFRMLWFLRLSEVYAANRDYDEIKDTSNLDGTSADFSTLDTMLVDSDLDVDMDWEVITLPKSESSTESFSDFLSNHSRKRSADSLPDHSPKRTHYSDSDSDGDLPMLMPPKPQRPLISSWEHQKLLKEKSRNSDFRANSTRLNTFRRKVLDDDPLAEFCPSNAREVWCPACTQWITMRVLYDLRRWHEHRGTKKCLKHRKTSLRTSSLSAYGFSTQAEKQAFLPTPARPSLSIPCPGLTHASDPRISTYLARSTALGGGARSRPALAAALFSGQVWRDLTANEQRTVIRREEMEFVWRNSRATGAVYASDCKRQAGRYSTIDEPTPCVACASILRIRMFQTRINRPMPVDHDMRYVPAAYRCKELATIYNKIIGVRELVEQDTGSSPWLRFAQGVSAGAYKGQEVFLGMVEALLKKTERLATGKSLKNMKYPPAFSQLCDVLATISPHMYRTFRHHFGGPAIRTMRQLRSRGPKFAPGISPVNIDAAAKMLKDLDYHGPVTLSYDDTELEKALSVYETSQGFLQVIGKAGGPIDVAQTANLDDVFADATIVKASKLRVWVLGIPLPKIPPIVLAAAPRSGKEKVADLMELHTKISDMLHARDITPLSMSSDGAVTERALGESIATSTSCQWKYTIPNPNAGADIELIIPLCECHGMPINICQDAKHGRKTGRNQLFTGARLLSLGHFTMFFAQLRDIAEHPLGPLFRRDVENVDKQDDRAASRMFASATLGFMQQFYPERYGLSIYLFVLGELIDAWQNRRIGHLERARMVMRARFFLTSWRAHVDRRAEYSLDIHLISRESYQIFLILCNSLLSLILSHRRFYSDYPLLPWLHSTESCEHVFGILRKLKKDFTELDFLHFMPKLRVLLMGDFGNLSPEQKANETAAGYHHTYFNCDDIDLEALVVWPSDTELQAASIIAYDEAVELLSVLGISPLNEQHGSVKQKEIPVPPSLLDTESPCGDAPEPEASLEELLQRLQLCSSLTVVQERTIDSYTLALAAAQVDGTLVIENLPDSTSDSIEVIRDSLKDSVDTARAVKDRRIELTPRLELVTAGRINYPALVATRLGNQTSFCAASVKQRGRQMATSRAIAEQTDDDESPAEFRQRVVQYLTSMLSTESPHESMSGVTRQVRHTGVAHEQLGASGARKNNKAVARDVRAKAFHSAKERAFSTFRSIHEDALSARVTSLIHLKAGDFVIALQPSPSRGIVLAQVITMYTKTGAKGAKHEWTPYTDQLGALSNISLQVFAPSGRGRFTSIACPEFGDSTFLHLPMSHIIFSLAAFPIQVQPLPFELSSSLVSLCPASQALFVSWQSQAEPLEVAVNQLKGFLKLKGDDISTY</sequence>
<evidence type="ECO:0000256" key="2">
    <source>
        <dbReference type="ARBA" id="ARBA00022670"/>
    </source>
</evidence>
<dbReference type="Pfam" id="PF02902">
    <property type="entry name" value="Peptidase_C48"/>
    <property type="match status" value="1"/>
</dbReference>
<feature type="region of interest" description="Disordered" evidence="4">
    <location>
        <begin position="584"/>
        <end position="621"/>
    </location>
</feature>
<reference evidence="6 7" key="1">
    <citation type="journal article" date="2016" name="Mol. Biol. Evol.">
        <title>Comparative Genomics of Early-Diverging Mushroom-Forming Fungi Provides Insights into the Origins of Lignocellulose Decay Capabilities.</title>
        <authorList>
            <person name="Nagy L.G."/>
            <person name="Riley R."/>
            <person name="Tritt A."/>
            <person name="Adam C."/>
            <person name="Daum C."/>
            <person name="Floudas D."/>
            <person name="Sun H."/>
            <person name="Yadav J.S."/>
            <person name="Pangilinan J."/>
            <person name="Larsson K.H."/>
            <person name="Matsuura K."/>
            <person name="Barry K."/>
            <person name="Labutti K."/>
            <person name="Kuo R."/>
            <person name="Ohm R.A."/>
            <person name="Bhattacharya S.S."/>
            <person name="Shirouzu T."/>
            <person name="Yoshinaga Y."/>
            <person name="Martin F.M."/>
            <person name="Grigoriev I.V."/>
            <person name="Hibbett D.S."/>
        </authorList>
    </citation>
    <scope>NUCLEOTIDE SEQUENCE [LARGE SCALE GENOMIC DNA]</scope>
    <source>
        <strain evidence="6 7">CBS 109695</strain>
    </source>
</reference>
<dbReference type="InterPro" id="IPR038765">
    <property type="entry name" value="Papain-like_cys_pep_sf"/>
</dbReference>
<dbReference type="EMBL" id="KV417490">
    <property type="protein sequence ID" value="KZP31137.1"/>
    <property type="molecule type" value="Genomic_DNA"/>
</dbReference>
<dbReference type="Proteomes" id="UP000076532">
    <property type="component" value="Unassembled WGS sequence"/>
</dbReference>
<evidence type="ECO:0000256" key="1">
    <source>
        <dbReference type="ARBA" id="ARBA00005234"/>
    </source>
</evidence>
<keyword evidence="7" id="KW-1185">Reference proteome</keyword>
<evidence type="ECO:0000313" key="7">
    <source>
        <dbReference type="Proteomes" id="UP000076532"/>
    </source>
</evidence>
<dbReference type="STRING" id="436010.A0A166TYW1"/>
<feature type="region of interest" description="Disordered" evidence="4">
    <location>
        <begin position="87"/>
        <end position="116"/>
    </location>
</feature>
<accession>A0A166TYW1</accession>
<dbReference type="Gene3D" id="3.40.395.10">
    <property type="entry name" value="Adenoviral Proteinase, Chain A"/>
    <property type="match status" value="1"/>
</dbReference>
<comment type="similarity">
    <text evidence="1">Belongs to the peptidase C48 family.</text>
</comment>
<protein>
    <recommendedName>
        <fullName evidence="5">Ubiquitin-like protease family profile domain-containing protein</fullName>
    </recommendedName>
</protein>
<evidence type="ECO:0000256" key="4">
    <source>
        <dbReference type="SAM" id="MobiDB-lite"/>
    </source>
</evidence>
<dbReference type="PROSITE" id="PS50600">
    <property type="entry name" value="ULP_PROTEASE"/>
    <property type="match status" value="1"/>
</dbReference>
<evidence type="ECO:0000256" key="3">
    <source>
        <dbReference type="ARBA" id="ARBA00022801"/>
    </source>
</evidence>
<feature type="compositionally biased region" description="Polar residues" evidence="4">
    <location>
        <begin position="20"/>
        <end position="32"/>
    </location>
</feature>
<feature type="compositionally biased region" description="Basic and acidic residues" evidence="4">
    <location>
        <begin position="586"/>
        <end position="603"/>
    </location>
</feature>
<keyword evidence="3" id="KW-0378">Hydrolase</keyword>
<feature type="domain" description="Ubiquitin-like protease family profile" evidence="5">
    <location>
        <begin position="329"/>
        <end position="493"/>
    </location>
</feature>
<dbReference type="GO" id="GO:0019783">
    <property type="term" value="F:ubiquitin-like protein peptidase activity"/>
    <property type="evidence" value="ECO:0007669"/>
    <property type="project" value="UniProtKB-ARBA"/>
</dbReference>
<keyword evidence="2" id="KW-0645">Protease</keyword>
<dbReference type="SUPFAM" id="SSF54001">
    <property type="entry name" value="Cysteine proteinases"/>
    <property type="match status" value="1"/>
</dbReference>
<dbReference type="InterPro" id="IPR003653">
    <property type="entry name" value="Peptidase_C48_C"/>
</dbReference>
<feature type="region of interest" description="Disordered" evidence="4">
    <location>
        <begin position="13"/>
        <end position="32"/>
    </location>
</feature>
<dbReference type="OrthoDB" id="73076at2759"/>
<dbReference type="GO" id="GO:0006508">
    <property type="term" value="P:proteolysis"/>
    <property type="evidence" value="ECO:0007669"/>
    <property type="project" value="UniProtKB-KW"/>
</dbReference>
<organism evidence="6 7">
    <name type="scientific">Athelia psychrophila</name>
    <dbReference type="NCBI Taxonomy" id="1759441"/>
    <lineage>
        <taxon>Eukaryota</taxon>
        <taxon>Fungi</taxon>
        <taxon>Dikarya</taxon>
        <taxon>Basidiomycota</taxon>
        <taxon>Agaricomycotina</taxon>
        <taxon>Agaricomycetes</taxon>
        <taxon>Agaricomycetidae</taxon>
        <taxon>Atheliales</taxon>
        <taxon>Atheliaceae</taxon>
        <taxon>Athelia</taxon>
    </lineage>
</organism>
<dbReference type="GO" id="GO:0008234">
    <property type="term" value="F:cysteine-type peptidase activity"/>
    <property type="evidence" value="ECO:0007669"/>
    <property type="project" value="InterPro"/>
</dbReference>
<evidence type="ECO:0000313" key="6">
    <source>
        <dbReference type="EMBL" id="KZP31137.1"/>
    </source>
</evidence>
<evidence type="ECO:0000259" key="5">
    <source>
        <dbReference type="PROSITE" id="PS50600"/>
    </source>
</evidence>
<name>A0A166TYW1_9AGAM</name>
<proteinExistence type="inferred from homology"/>
<gene>
    <name evidence="6" type="ORF">FIBSPDRAFT_813982</name>
</gene>